<dbReference type="GO" id="GO:0004594">
    <property type="term" value="F:pantothenate kinase activity"/>
    <property type="evidence" value="ECO:0007669"/>
    <property type="project" value="UniProtKB-UniRule"/>
</dbReference>
<comment type="caution">
    <text evidence="16">Lacks conserved residue(s) required for the propagation of feature annotation.</text>
</comment>
<dbReference type="SUPFAM" id="SSF53067">
    <property type="entry name" value="Actin-like ATPase domain"/>
    <property type="match status" value="2"/>
</dbReference>
<comment type="subcellular location">
    <subcellularLocation>
        <location evidence="3 16">Cytoplasm</location>
    </subcellularLocation>
</comment>
<evidence type="ECO:0000256" key="11">
    <source>
        <dbReference type="ARBA" id="ARBA00022840"/>
    </source>
</evidence>
<comment type="pathway">
    <text evidence="4 16">Cofactor biosynthesis; coenzyme A biosynthesis; CoA from (R)-pantothenate: step 1/5.</text>
</comment>
<feature type="binding site" evidence="16">
    <location>
        <begin position="105"/>
        <end position="108"/>
    </location>
    <ligand>
        <name>substrate</name>
    </ligand>
</feature>
<gene>
    <name evidence="16" type="primary">coaX</name>
    <name evidence="17" type="ORF">HNR73_007740</name>
</gene>
<keyword evidence="8 16" id="KW-0808">Transferase</keyword>
<dbReference type="NCBIfam" id="NF009855">
    <property type="entry name" value="PRK13321.1"/>
    <property type="match status" value="1"/>
</dbReference>
<dbReference type="PANTHER" id="PTHR34265">
    <property type="entry name" value="TYPE III PANTOTHENATE KINASE"/>
    <property type="match status" value="1"/>
</dbReference>
<comment type="caution">
    <text evidence="17">The sequence shown here is derived from an EMBL/GenBank/DDBJ whole genome shotgun (WGS) entry which is preliminary data.</text>
</comment>
<evidence type="ECO:0000256" key="1">
    <source>
        <dbReference type="ARBA" id="ARBA00001206"/>
    </source>
</evidence>
<evidence type="ECO:0000256" key="10">
    <source>
        <dbReference type="ARBA" id="ARBA00022777"/>
    </source>
</evidence>
<dbReference type="NCBIfam" id="NF009845">
    <property type="entry name" value="PRK13318.1-3"/>
    <property type="match status" value="1"/>
</dbReference>
<evidence type="ECO:0000256" key="16">
    <source>
        <dbReference type="HAMAP-Rule" id="MF_01274"/>
    </source>
</evidence>
<dbReference type="GO" id="GO:0005524">
    <property type="term" value="F:ATP binding"/>
    <property type="evidence" value="ECO:0007669"/>
    <property type="project" value="UniProtKB-UniRule"/>
</dbReference>
<dbReference type="AlphaFoldDB" id="A0A841FRB9"/>
<comment type="similarity">
    <text evidence="14 16">Belongs to the type III pantothenate kinase family.</text>
</comment>
<keyword evidence="9 16" id="KW-0547">Nucleotide-binding</keyword>
<organism evidence="17 18">
    <name type="scientific">Phytomonospora endophytica</name>
    <dbReference type="NCBI Taxonomy" id="714109"/>
    <lineage>
        <taxon>Bacteria</taxon>
        <taxon>Bacillati</taxon>
        <taxon>Actinomycetota</taxon>
        <taxon>Actinomycetes</taxon>
        <taxon>Micromonosporales</taxon>
        <taxon>Micromonosporaceae</taxon>
        <taxon>Phytomonospora</taxon>
    </lineage>
</organism>
<comment type="cofactor">
    <cofactor evidence="16">
        <name>NH4(+)</name>
        <dbReference type="ChEBI" id="CHEBI:28938"/>
    </cofactor>
    <cofactor evidence="16">
        <name>K(+)</name>
        <dbReference type="ChEBI" id="CHEBI:29103"/>
    </cofactor>
    <text evidence="16">A monovalent cation. Ammonium or potassium.</text>
</comment>
<evidence type="ECO:0000256" key="5">
    <source>
        <dbReference type="ARBA" id="ARBA00011738"/>
    </source>
</evidence>
<evidence type="ECO:0000313" key="17">
    <source>
        <dbReference type="EMBL" id="MBB6039841.1"/>
    </source>
</evidence>
<evidence type="ECO:0000256" key="12">
    <source>
        <dbReference type="ARBA" id="ARBA00022958"/>
    </source>
</evidence>
<keyword evidence="16" id="KW-0479">Metal-binding</keyword>
<dbReference type="InterPro" id="IPR004619">
    <property type="entry name" value="Type_III_PanK"/>
</dbReference>
<evidence type="ECO:0000256" key="13">
    <source>
        <dbReference type="ARBA" id="ARBA00022993"/>
    </source>
</evidence>
<evidence type="ECO:0000256" key="14">
    <source>
        <dbReference type="ARBA" id="ARBA00038036"/>
    </source>
</evidence>
<dbReference type="EMBL" id="JACHGT010000026">
    <property type="protein sequence ID" value="MBB6039841.1"/>
    <property type="molecule type" value="Genomic_DNA"/>
</dbReference>
<evidence type="ECO:0000256" key="9">
    <source>
        <dbReference type="ARBA" id="ARBA00022741"/>
    </source>
</evidence>
<keyword evidence="11 16" id="KW-0067">ATP-binding</keyword>
<dbReference type="CDD" id="cd24015">
    <property type="entry name" value="ASKHA_NBD_PanK-III"/>
    <property type="match status" value="1"/>
</dbReference>
<evidence type="ECO:0000256" key="4">
    <source>
        <dbReference type="ARBA" id="ARBA00005225"/>
    </source>
</evidence>
<proteinExistence type="inferred from homology"/>
<dbReference type="InterPro" id="IPR043129">
    <property type="entry name" value="ATPase_NBD"/>
</dbReference>
<evidence type="ECO:0000256" key="3">
    <source>
        <dbReference type="ARBA" id="ARBA00004496"/>
    </source>
</evidence>
<dbReference type="NCBIfam" id="TIGR00671">
    <property type="entry name" value="baf"/>
    <property type="match status" value="1"/>
</dbReference>
<protein>
    <recommendedName>
        <fullName evidence="15 16">Type III pantothenate kinase</fullName>
        <ecNumber evidence="6 16">2.7.1.33</ecNumber>
    </recommendedName>
    <alternativeName>
        <fullName evidence="16">PanK-III</fullName>
    </alternativeName>
    <alternativeName>
        <fullName evidence="16">Pantothenic acid kinase</fullName>
    </alternativeName>
</protein>
<keyword evidence="18" id="KW-1185">Reference proteome</keyword>
<keyword evidence="12 16" id="KW-0630">Potassium</keyword>
<keyword evidence="10 16" id="KW-0418">Kinase</keyword>
<feature type="binding site" evidence="16">
    <location>
        <position position="182"/>
    </location>
    <ligand>
        <name>substrate</name>
    </ligand>
</feature>
<dbReference type="RefSeq" id="WP_184792919.1">
    <property type="nucleotide sequence ID" value="NZ_BONT01000086.1"/>
</dbReference>
<comment type="function">
    <text evidence="16">Catalyzes the phosphorylation of pantothenate (Pan), the first step in CoA biosynthesis.</text>
</comment>
<evidence type="ECO:0000256" key="2">
    <source>
        <dbReference type="ARBA" id="ARBA00001958"/>
    </source>
</evidence>
<comment type="cofactor">
    <cofactor evidence="2">
        <name>K(+)</name>
        <dbReference type="ChEBI" id="CHEBI:29103"/>
    </cofactor>
</comment>
<dbReference type="UniPathway" id="UPA00241">
    <property type="reaction ID" value="UER00352"/>
</dbReference>
<dbReference type="Gene3D" id="3.30.420.40">
    <property type="match status" value="2"/>
</dbReference>
<dbReference type="Proteomes" id="UP000548476">
    <property type="component" value="Unassembled WGS sequence"/>
</dbReference>
<keyword evidence="13 16" id="KW-0173">Coenzyme A biosynthesis</keyword>
<evidence type="ECO:0000256" key="7">
    <source>
        <dbReference type="ARBA" id="ARBA00022490"/>
    </source>
</evidence>
<feature type="binding site" evidence="16">
    <location>
        <position position="130"/>
    </location>
    <ligand>
        <name>ATP</name>
        <dbReference type="ChEBI" id="CHEBI:30616"/>
    </ligand>
</feature>
<reference evidence="17 18" key="1">
    <citation type="submission" date="2020-08" db="EMBL/GenBank/DDBJ databases">
        <title>Genomic Encyclopedia of Type Strains, Phase IV (KMG-IV): sequencing the most valuable type-strain genomes for metagenomic binning, comparative biology and taxonomic classification.</title>
        <authorList>
            <person name="Goeker M."/>
        </authorList>
    </citation>
    <scope>NUCLEOTIDE SEQUENCE [LARGE SCALE GENOMIC DNA]</scope>
    <source>
        <strain evidence="17 18">YIM 65646</strain>
    </source>
</reference>
<dbReference type="EC" id="2.7.1.33" evidence="6 16"/>
<dbReference type="GO" id="GO:0005737">
    <property type="term" value="C:cytoplasm"/>
    <property type="evidence" value="ECO:0007669"/>
    <property type="project" value="UniProtKB-SubCell"/>
</dbReference>
<dbReference type="GO" id="GO:0046872">
    <property type="term" value="F:metal ion binding"/>
    <property type="evidence" value="ECO:0007669"/>
    <property type="project" value="UniProtKB-KW"/>
</dbReference>
<evidence type="ECO:0000313" key="18">
    <source>
        <dbReference type="Proteomes" id="UP000548476"/>
    </source>
</evidence>
<evidence type="ECO:0000256" key="8">
    <source>
        <dbReference type="ARBA" id="ARBA00022679"/>
    </source>
</evidence>
<evidence type="ECO:0000256" key="15">
    <source>
        <dbReference type="ARBA" id="ARBA00040883"/>
    </source>
</evidence>
<name>A0A841FRB9_9ACTN</name>
<dbReference type="HAMAP" id="MF_01274">
    <property type="entry name" value="Pantothen_kinase_3"/>
    <property type="match status" value="1"/>
</dbReference>
<dbReference type="PANTHER" id="PTHR34265:SF1">
    <property type="entry name" value="TYPE III PANTOTHENATE KINASE"/>
    <property type="match status" value="1"/>
</dbReference>
<comment type="catalytic activity">
    <reaction evidence="1 16">
        <text>(R)-pantothenate + ATP = (R)-4'-phosphopantothenate + ADP + H(+)</text>
        <dbReference type="Rhea" id="RHEA:16373"/>
        <dbReference type="ChEBI" id="CHEBI:10986"/>
        <dbReference type="ChEBI" id="CHEBI:15378"/>
        <dbReference type="ChEBI" id="CHEBI:29032"/>
        <dbReference type="ChEBI" id="CHEBI:30616"/>
        <dbReference type="ChEBI" id="CHEBI:456216"/>
        <dbReference type="EC" id="2.7.1.33"/>
    </reaction>
</comment>
<feature type="binding site" evidence="16">
    <location>
        <position position="127"/>
    </location>
    <ligand>
        <name>K(+)</name>
        <dbReference type="ChEBI" id="CHEBI:29103"/>
    </ligand>
</feature>
<feature type="active site" description="Proton acceptor" evidence="16">
    <location>
        <position position="107"/>
    </location>
</feature>
<sequence length="253" mass="26526">MLLCIDVGNTNTVLATFDGDKLVHSWRIRTDPRATADELALTLRGLLAGDNVQITGVALCSTVPQAGRELHRMLERHYGGVPNVVVGPGTRTGVHLAIDNPKEVGADRVTNTLAAYTLFGGPAIIVDFGTSTNIDVISGKGEFLGGAFAPGIEISIDALAQRAAQLHKVEPVKPRSVIGKNTTECLQSAIVYGFAGQVDGLVTRMIAELGGSVAAVVATGGLAPVVIGECATVTHYEPMLTLIGLRMIYEKNV</sequence>
<dbReference type="GO" id="GO:0015937">
    <property type="term" value="P:coenzyme A biosynthetic process"/>
    <property type="evidence" value="ECO:0007669"/>
    <property type="project" value="UniProtKB-UniRule"/>
</dbReference>
<evidence type="ECO:0000256" key="6">
    <source>
        <dbReference type="ARBA" id="ARBA00012102"/>
    </source>
</evidence>
<accession>A0A841FRB9</accession>
<feature type="binding site" evidence="16">
    <location>
        <begin position="6"/>
        <end position="13"/>
    </location>
    <ligand>
        <name>ATP</name>
        <dbReference type="ChEBI" id="CHEBI:30616"/>
    </ligand>
</feature>
<comment type="subunit">
    <text evidence="5 16">Homodimer.</text>
</comment>
<dbReference type="Pfam" id="PF03309">
    <property type="entry name" value="Pan_kinase"/>
    <property type="match status" value="1"/>
</dbReference>
<keyword evidence="7 16" id="KW-0963">Cytoplasm</keyword>